<dbReference type="GO" id="GO:0003713">
    <property type="term" value="F:transcription coactivator activity"/>
    <property type="evidence" value="ECO:0007669"/>
    <property type="project" value="InterPro"/>
</dbReference>
<dbReference type="InterPro" id="IPR044852">
    <property type="entry name" value="WBP2-like"/>
</dbReference>
<dbReference type="CDD" id="cd13214">
    <property type="entry name" value="PH-GRAM_WBP2"/>
    <property type="match status" value="1"/>
</dbReference>
<dbReference type="GO" id="GO:0031490">
    <property type="term" value="F:chromatin DNA binding"/>
    <property type="evidence" value="ECO:0007669"/>
    <property type="project" value="TreeGrafter"/>
</dbReference>
<dbReference type="EMBL" id="NESQ01000369">
    <property type="protein sequence ID" value="PUU73549.1"/>
    <property type="molecule type" value="Genomic_DNA"/>
</dbReference>
<dbReference type="PANTHER" id="PTHR31606">
    <property type="entry name" value="WW DOMAIN BINDING PROTEIN 2, ISOFORM E"/>
    <property type="match status" value="1"/>
</dbReference>
<name>A0A2T6ZDK0_TUBBO</name>
<accession>A0A2T6ZDK0</accession>
<gene>
    <name evidence="2" type="ORF">B9Z19DRAFT_531334</name>
</gene>
<keyword evidence="3" id="KW-1185">Reference proteome</keyword>
<sequence length="249" mass="26039">MSINWVMLSPAPPHTFIALPNEQSLYQSPARTGLSLTTTSPHRGTRRLSINSSTGTAYITNQRVVYIPTTKTPDFESFACPIANLHDTHVAPPLFGPNAWKAIVQPVANGGLGGGGGGGGVELKLVFKDGGASDFSTIFERLKEKVLNARATGVGAEAVHLDELPTYEDARSGEPSSSAATTTAPGAPPSPTGVAPAIVLEPPEITIAQPDADPSVPNGPPPGYEETQRESVAEELERQIGQIAGTRIQ</sequence>
<feature type="compositionally biased region" description="Basic and acidic residues" evidence="1">
    <location>
        <begin position="226"/>
        <end position="238"/>
    </location>
</feature>
<reference evidence="2 3" key="1">
    <citation type="submission" date="2017-04" db="EMBL/GenBank/DDBJ databases">
        <title>Draft genome sequence of Tuber borchii Vittad., a whitish edible truffle.</title>
        <authorList>
            <consortium name="DOE Joint Genome Institute"/>
            <person name="Murat C."/>
            <person name="Kuo A."/>
            <person name="Barry K.W."/>
            <person name="Clum A."/>
            <person name="Dockter R.B."/>
            <person name="Fauchery L."/>
            <person name="Iotti M."/>
            <person name="Kohler A."/>
            <person name="Labutti K."/>
            <person name="Lindquist E.A."/>
            <person name="Lipzen A."/>
            <person name="Ohm R.A."/>
            <person name="Wang M."/>
            <person name="Grigoriev I.V."/>
            <person name="Zambonelli A."/>
            <person name="Martin F.M."/>
        </authorList>
    </citation>
    <scope>NUCLEOTIDE SEQUENCE [LARGE SCALE GENOMIC DNA]</scope>
    <source>
        <strain evidence="2 3">Tbo3840</strain>
    </source>
</reference>
<protein>
    <recommendedName>
        <fullName evidence="4">WW-domain-binding protein</fullName>
    </recommendedName>
</protein>
<dbReference type="GO" id="GO:0005634">
    <property type="term" value="C:nucleus"/>
    <property type="evidence" value="ECO:0007669"/>
    <property type="project" value="TreeGrafter"/>
</dbReference>
<dbReference type="STRING" id="42251.A0A2T6ZDK0"/>
<feature type="compositionally biased region" description="Low complexity" evidence="1">
    <location>
        <begin position="175"/>
        <end position="185"/>
    </location>
</feature>
<feature type="region of interest" description="Disordered" evidence="1">
    <location>
        <begin position="168"/>
        <end position="249"/>
    </location>
</feature>
<dbReference type="PANTHER" id="PTHR31606:SF1">
    <property type="entry name" value="WW DOMAIN BINDING PROTEIN 2, ISOFORM E"/>
    <property type="match status" value="1"/>
</dbReference>
<dbReference type="AlphaFoldDB" id="A0A2T6ZDK0"/>
<evidence type="ECO:0000313" key="3">
    <source>
        <dbReference type="Proteomes" id="UP000244722"/>
    </source>
</evidence>
<proteinExistence type="predicted"/>
<comment type="caution">
    <text evidence="2">The sequence shown here is derived from an EMBL/GenBank/DDBJ whole genome shotgun (WGS) entry which is preliminary data.</text>
</comment>
<evidence type="ECO:0008006" key="4">
    <source>
        <dbReference type="Google" id="ProtNLM"/>
    </source>
</evidence>
<evidence type="ECO:0000256" key="1">
    <source>
        <dbReference type="SAM" id="MobiDB-lite"/>
    </source>
</evidence>
<evidence type="ECO:0000313" key="2">
    <source>
        <dbReference type="EMBL" id="PUU73549.1"/>
    </source>
</evidence>
<organism evidence="2 3">
    <name type="scientific">Tuber borchii</name>
    <name type="common">White truffle</name>
    <dbReference type="NCBI Taxonomy" id="42251"/>
    <lineage>
        <taxon>Eukaryota</taxon>
        <taxon>Fungi</taxon>
        <taxon>Dikarya</taxon>
        <taxon>Ascomycota</taxon>
        <taxon>Pezizomycotina</taxon>
        <taxon>Pezizomycetes</taxon>
        <taxon>Pezizales</taxon>
        <taxon>Tuberaceae</taxon>
        <taxon>Tuber</taxon>
    </lineage>
</organism>
<dbReference type="OrthoDB" id="1259151at2759"/>
<dbReference type="SUPFAM" id="SSF50729">
    <property type="entry name" value="PH domain-like"/>
    <property type="match status" value="1"/>
</dbReference>
<dbReference type="Proteomes" id="UP000244722">
    <property type="component" value="Unassembled WGS sequence"/>
</dbReference>